<dbReference type="HOGENOM" id="CLU_1887722_0_0_1"/>
<proteinExistence type="predicted"/>
<dbReference type="Gene3D" id="1.10.238.10">
    <property type="entry name" value="EF-hand"/>
    <property type="match status" value="1"/>
</dbReference>
<organism evidence="1">
    <name type="scientific">Magallana gigas</name>
    <name type="common">Pacific oyster</name>
    <name type="synonym">Crassostrea gigas</name>
    <dbReference type="NCBI Taxonomy" id="29159"/>
    <lineage>
        <taxon>Eukaryota</taxon>
        <taxon>Metazoa</taxon>
        <taxon>Spiralia</taxon>
        <taxon>Lophotrochozoa</taxon>
        <taxon>Mollusca</taxon>
        <taxon>Bivalvia</taxon>
        <taxon>Autobranchia</taxon>
        <taxon>Pteriomorphia</taxon>
        <taxon>Ostreida</taxon>
        <taxon>Ostreoidea</taxon>
        <taxon>Ostreidae</taxon>
        <taxon>Magallana</taxon>
    </lineage>
</organism>
<dbReference type="InterPro" id="IPR018247">
    <property type="entry name" value="EF_Hand_1_Ca_BS"/>
</dbReference>
<dbReference type="InParanoid" id="K1QQI1"/>
<protein>
    <submittedName>
        <fullName evidence="1">Uncharacterized protein</fullName>
    </submittedName>
</protein>
<name>K1QQI1_MAGGI</name>
<dbReference type="PROSITE" id="PS50222">
    <property type="entry name" value="EF_HAND_2"/>
    <property type="match status" value="1"/>
</dbReference>
<dbReference type="SUPFAM" id="SSF47473">
    <property type="entry name" value="EF-hand"/>
    <property type="match status" value="1"/>
</dbReference>
<reference evidence="1" key="1">
    <citation type="journal article" date="2012" name="Nature">
        <title>The oyster genome reveals stress adaptation and complexity of shell formation.</title>
        <authorList>
            <person name="Zhang G."/>
            <person name="Fang X."/>
            <person name="Guo X."/>
            <person name="Li L."/>
            <person name="Luo R."/>
            <person name="Xu F."/>
            <person name="Yang P."/>
            <person name="Zhang L."/>
            <person name="Wang X."/>
            <person name="Qi H."/>
            <person name="Xiong Z."/>
            <person name="Que H."/>
            <person name="Xie Y."/>
            <person name="Holland P.W."/>
            <person name="Paps J."/>
            <person name="Zhu Y."/>
            <person name="Wu F."/>
            <person name="Chen Y."/>
            <person name="Wang J."/>
            <person name="Peng C."/>
            <person name="Meng J."/>
            <person name="Yang L."/>
            <person name="Liu J."/>
            <person name="Wen B."/>
            <person name="Zhang N."/>
            <person name="Huang Z."/>
            <person name="Zhu Q."/>
            <person name="Feng Y."/>
            <person name="Mount A."/>
            <person name="Hedgecock D."/>
            <person name="Xu Z."/>
            <person name="Liu Y."/>
            <person name="Domazet-Loso T."/>
            <person name="Du Y."/>
            <person name="Sun X."/>
            <person name="Zhang S."/>
            <person name="Liu B."/>
            <person name="Cheng P."/>
            <person name="Jiang X."/>
            <person name="Li J."/>
            <person name="Fan D."/>
            <person name="Wang W."/>
            <person name="Fu W."/>
            <person name="Wang T."/>
            <person name="Wang B."/>
            <person name="Zhang J."/>
            <person name="Peng Z."/>
            <person name="Li Y."/>
            <person name="Li N."/>
            <person name="Wang J."/>
            <person name="Chen M."/>
            <person name="He Y."/>
            <person name="Tan F."/>
            <person name="Song X."/>
            <person name="Zheng Q."/>
            <person name="Huang R."/>
            <person name="Yang H."/>
            <person name="Du X."/>
            <person name="Chen L."/>
            <person name="Yang M."/>
            <person name="Gaffney P.M."/>
            <person name="Wang S."/>
            <person name="Luo L."/>
            <person name="She Z."/>
            <person name="Ming Y."/>
            <person name="Huang W."/>
            <person name="Zhang S."/>
            <person name="Huang B."/>
            <person name="Zhang Y."/>
            <person name="Qu T."/>
            <person name="Ni P."/>
            <person name="Miao G."/>
            <person name="Wang J."/>
            <person name="Wang Q."/>
            <person name="Steinberg C.E."/>
            <person name="Wang H."/>
            <person name="Li N."/>
            <person name="Qian L."/>
            <person name="Zhang G."/>
            <person name="Li Y."/>
            <person name="Yang H."/>
            <person name="Liu X."/>
            <person name="Wang J."/>
            <person name="Yin Y."/>
            <person name="Wang J."/>
        </authorList>
    </citation>
    <scope>NUCLEOTIDE SEQUENCE [LARGE SCALE GENOMIC DNA]</scope>
    <source>
        <strain evidence="1">05x7-T-G4-1.051#20</strain>
    </source>
</reference>
<dbReference type="Pfam" id="PF13202">
    <property type="entry name" value="EF-hand_5"/>
    <property type="match status" value="1"/>
</dbReference>
<gene>
    <name evidence="1" type="ORF">CGI_10020276</name>
</gene>
<dbReference type="AlphaFoldDB" id="K1QQI1"/>
<dbReference type="GO" id="GO:0005509">
    <property type="term" value="F:calcium ion binding"/>
    <property type="evidence" value="ECO:0007669"/>
    <property type="project" value="InterPro"/>
</dbReference>
<dbReference type="EMBL" id="JH817637">
    <property type="protein sequence ID" value="EKC31075.1"/>
    <property type="molecule type" value="Genomic_DNA"/>
</dbReference>
<sequence length="135" mass="15313">MQGERFTKIVINHTFLLQFRCLLLVVLVVGSRGQGEVDPKLDMYGIINVLYLKADKDMNGMISEPELADVYHGFDTNGDGHVTKSEFVTLWQSITHQNQEHAEAFFYLADLNDDNIIDSSDLNPLYNVFDTDGKI</sequence>
<dbReference type="InterPro" id="IPR002048">
    <property type="entry name" value="EF_hand_dom"/>
</dbReference>
<dbReference type="PROSITE" id="PS00018">
    <property type="entry name" value="EF_HAND_1"/>
    <property type="match status" value="2"/>
</dbReference>
<evidence type="ECO:0000313" key="1">
    <source>
        <dbReference type="EMBL" id="EKC31075.1"/>
    </source>
</evidence>
<dbReference type="InterPro" id="IPR011992">
    <property type="entry name" value="EF-hand-dom_pair"/>
</dbReference>
<accession>K1QQI1</accession>